<evidence type="ECO:0000256" key="8">
    <source>
        <dbReference type="SAM" id="Phobius"/>
    </source>
</evidence>
<evidence type="ECO:0000313" key="10">
    <source>
        <dbReference type="EMBL" id="PZW33017.1"/>
    </source>
</evidence>
<keyword evidence="4 8" id="KW-0812">Transmembrane</keyword>
<dbReference type="InterPro" id="IPR036291">
    <property type="entry name" value="NAD(P)-bd_dom_sf"/>
</dbReference>
<dbReference type="SUPFAM" id="SSF51735">
    <property type="entry name" value="NAD(P)-binding Rossmann-fold domains"/>
    <property type="match status" value="1"/>
</dbReference>
<dbReference type="Proteomes" id="UP000248806">
    <property type="component" value="Unassembled WGS sequence"/>
</dbReference>
<evidence type="ECO:0000313" key="11">
    <source>
        <dbReference type="Proteomes" id="UP000248806"/>
    </source>
</evidence>
<feature type="transmembrane region" description="Helical" evidence="8">
    <location>
        <begin position="125"/>
        <end position="146"/>
    </location>
</feature>
<evidence type="ECO:0000256" key="1">
    <source>
        <dbReference type="ARBA" id="ARBA00004141"/>
    </source>
</evidence>
<feature type="region of interest" description="Disordered" evidence="7">
    <location>
        <begin position="23"/>
        <end position="45"/>
    </location>
</feature>
<dbReference type="PANTHER" id="PTHR30576:SF10">
    <property type="entry name" value="SLL5057 PROTEIN"/>
    <property type="match status" value="1"/>
</dbReference>
<comment type="caution">
    <text evidence="10">The sequence shown here is derived from an EMBL/GenBank/DDBJ whole genome shotgun (WGS) entry which is preliminary data.</text>
</comment>
<dbReference type="Gene3D" id="3.40.50.720">
    <property type="entry name" value="NAD(P)-binding Rossmann-like Domain"/>
    <property type="match status" value="1"/>
</dbReference>
<feature type="transmembrane region" description="Helical" evidence="8">
    <location>
        <begin position="357"/>
        <end position="381"/>
    </location>
</feature>
<evidence type="ECO:0000256" key="2">
    <source>
        <dbReference type="ARBA" id="ARBA00006464"/>
    </source>
</evidence>
<keyword evidence="6 8" id="KW-0472">Membrane</keyword>
<reference evidence="10 11" key="1">
    <citation type="submission" date="2018-06" db="EMBL/GenBank/DDBJ databases">
        <title>Genomic Encyclopedia of Archaeal and Bacterial Type Strains, Phase II (KMG-II): from individual species to whole genera.</title>
        <authorList>
            <person name="Goeker M."/>
        </authorList>
    </citation>
    <scope>NUCLEOTIDE SEQUENCE [LARGE SCALE GENOMIC DNA]</scope>
    <source>
        <strain evidence="10 11">ATCC BAA-1881</strain>
    </source>
</reference>
<keyword evidence="5 8" id="KW-1133">Transmembrane helix</keyword>
<dbReference type="RefSeq" id="WP_111320551.1">
    <property type="nucleotide sequence ID" value="NZ_QKUF01000003.1"/>
</dbReference>
<dbReference type="AlphaFoldDB" id="A0A326URH7"/>
<dbReference type="EMBL" id="QKUF01000003">
    <property type="protein sequence ID" value="PZW33017.1"/>
    <property type="molecule type" value="Genomic_DNA"/>
</dbReference>
<evidence type="ECO:0000256" key="4">
    <source>
        <dbReference type="ARBA" id="ARBA00022692"/>
    </source>
</evidence>
<dbReference type="GO" id="GO:0016780">
    <property type="term" value="F:phosphotransferase activity, for other substituted phosphate groups"/>
    <property type="evidence" value="ECO:0007669"/>
    <property type="project" value="TreeGrafter"/>
</dbReference>
<dbReference type="OrthoDB" id="9795351at2"/>
<organism evidence="10 11">
    <name type="scientific">Thermosporothrix hazakensis</name>
    <dbReference type="NCBI Taxonomy" id="644383"/>
    <lineage>
        <taxon>Bacteria</taxon>
        <taxon>Bacillati</taxon>
        <taxon>Chloroflexota</taxon>
        <taxon>Ktedonobacteria</taxon>
        <taxon>Ktedonobacterales</taxon>
        <taxon>Thermosporotrichaceae</taxon>
        <taxon>Thermosporothrix</taxon>
    </lineage>
</organism>
<gene>
    <name evidence="10" type="ORF">EI42_01567</name>
</gene>
<feature type="transmembrane region" description="Helical" evidence="8">
    <location>
        <begin position="63"/>
        <end position="87"/>
    </location>
</feature>
<dbReference type="PANTHER" id="PTHR30576">
    <property type="entry name" value="COLANIC BIOSYNTHESIS UDP-GLUCOSE LIPID CARRIER TRANSFERASE"/>
    <property type="match status" value="1"/>
</dbReference>
<dbReference type="InterPro" id="IPR003362">
    <property type="entry name" value="Bact_transf"/>
</dbReference>
<feature type="transmembrane region" description="Helical" evidence="8">
    <location>
        <begin position="158"/>
        <end position="179"/>
    </location>
</feature>
<feature type="domain" description="Bacterial sugar transferase" evidence="9">
    <location>
        <begin position="356"/>
        <end position="542"/>
    </location>
</feature>
<dbReference type="InterPro" id="IPR017475">
    <property type="entry name" value="EPS_sugar_tfrase"/>
</dbReference>
<evidence type="ECO:0000256" key="6">
    <source>
        <dbReference type="ARBA" id="ARBA00023136"/>
    </source>
</evidence>
<dbReference type="GO" id="GO:0016020">
    <property type="term" value="C:membrane"/>
    <property type="evidence" value="ECO:0007669"/>
    <property type="project" value="UniProtKB-SubCell"/>
</dbReference>
<keyword evidence="11" id="KW-1185">Reference proteome</keyword>
<evidence type="ECO:0000256" key="3">
    <source>
        <dbReference type="ARBA" id="ARBA00022679"/>
    </source>
</evidence>
<evidence type="ECO:0000256" key="5">
    <source>
        <dbReference type="ARBA" id="ARBA00022989"/>
    </source>
</evidence>
<dbReference type="Pfam" id="PF02397">
    <property type="entry name" value="Bac_transf"/>
    <property type="match status" value="1"/>
</dbReference>
<feature type="transmembrane region" description="Helical" evidence="8">
    <location>
        <begin position="185"/>
        <end position="207"/>
    </location>
</feature>
<keyword evidence="3 10" id="KW-0808">Transferase</keyword>
<protein>
    <submittedName>
        <fullName evidence="10">Undecaprenyl-phosphate glucose phosphotransferase</fullName>
    </submittedName>
</protein>
<evidence type="ECO:0000256" key="7">
    <source>
        <dbReference type="SAM" id="MobiDB-lite"/>
    </source>
</evidence>
<dbReference type="NCBIfam" id="TIGR03025">
    <property type="entry name" value="EPS_sugtrans"/>
    <property type="match status" value="1"/>
</dbReference>
<name>A0A326URH7_THEHA</name>
<comment type="subcellular location">
    <subcellularLocation>
        <location evidence="1">Membrane</location>
        <topology evidence="1">Multi-pass membrane protein</topology>
    </subcellularLocation>
</comment>
<evidence type="ECO:0000259" key="9">
    <source>
        <dbReference type="Pfam" id="PF02397"/>
    </source>
</evidence>
<accession>A0A326URH7</accession>
<dbReference type="Pfam" id="PF13727">
    <property type="entry name" value="CoA_binding_3"/>
    <property type="match status" value="1"/>
</dbReference>
<sequence>MAPTVKSSKLTPQTPQEMAHMNIENVPPTYGGSDGGSVGPSGTTGAITKVVTRRRTHRRQWRIFECIAMLILDGWLIYTAFQMAYILRDALDSQNSYLSALLKNVRNNLLDNDPGSYRLAPVESFLLLEISIVVGLLLIFMFRGLYSLRLTGTWFRQVKIIASSATIGLCFLIAYYFAFQPLGTSRLLFLFVWIVSILVLSLGRLLVSGGMSLLYRMGLGETRLLVVGSGRLGKMVLQHIAANPNLGYSIVGFLHDLSDNATGDFGRFKMLGTIDDMAMVIRTMQIDEVIIALPSDMHQHVIKTVKLCERLGTSFKLIPDLYGMSLSRIDMESIEGIPLIGIRPLSLNTFQRIVTRLVDIIGAALALLIGSPIWLALALIIKCTSEGPVIYKQTRVGLNGEHFQMYKFRSMYKDADQRLAQLLARNEAQGPLFKMKDDPRVTPIGKLLRQTSLDEVPQLFNVLKGEMSLVGPRPPLPREVAQYEEWQKGRLAIKPGMTGLWQVRGRSNLSFDEGVLLDLYYIENWSMRLYFQILLSTIPAVLLRRGAY</sequence>
<comment type="similarity">
    <text evidence="2">Belongs to the bacterial sugar transferase family.</text>
</comment>
<proteinExistence type="inferred from homology"/>